<name>A0A7C2MI15_9FLAO</name>
<proteinExistence type="predicted"/>
<protein>
    <recommendedName>
        <fullName evidence="3">Cytochrome b561 domain-containing protein</fullName>
    </recommendedName>
</protein>
<feature type="transmembrane region" description="Helical" evidence="1">
    <location>
        <begin position="60"/>
        <end position="79"/>
    </location>
</feature>
<feature type="transmembrane region" description="Helical" evidence="1">
    <location>
        <begin position="6"/>
        <end position="24"/>
    </location>
</feature>
<evidence type="ECO:0000256" key="1">
    <source>
        <dbReference type="SAM" id="Phobius"/>
    </source>
</evidence>
<evidence type="ECO:0008006" key="3">
    <source>
        <dbReference type="Google" id="ProtNLM"/>
    </source>
</evidence>
<dbReference type="Proteomes" id="UP000885753">
    <property type="component" value="Unassembled WGS sequence"/>
</dbReference>
<sequence length="114" mass="12346">MVITAITLISLAVILGLYLIKFVLKKQTPPKGVALIHGTLAAFGIIVLLIYALTTSSHHKHWDSFAIFVTAAIGGIYLFSKDIRHKKIPTWVAVVHGAIGLTGLGWILYHTTTG</sequence>
<dbReference type="AlphaFoldDB" id="A0A7C2MI15"/>
<evidence type="ECO:0000313" key="2">
    <source>
        <dbReference type="EMBL" id="HER41177.1"/>
    </source>
</evidence>
<feature type="transmembrane region" description="Helical" evidence="1">
    <location>
        <begin position="33"/>
        <end position="54"/>
    </location>
</feature>
<keyword evidence="1" id="KW-1133">Transmembrane helix</keyword>
<comment type="caution">
    <text evidence="2">The sequence shown here is derived from an EMBL/GenBank/DDBJ whole genome shotgun (WGS) entry which is preliminary data.</text>
</comment>
<feature type="transmembrane region" description="Helical" evidence="1">
    <location>
        <begin position="91"/>
        <end position="109"/>
    </location>
</feature>
<dbReference type="EMBL" id="DSEE01000586">
    <property type="protein sequence ID" value="HER41177.1"/>
    <property type="molecule type" value="Genomic_DNA"/>
</dbReference>
<keyword evidence="1" id="KW-0812">Transmembrane</keyword>
<accession>A0A7C2MI15</accession>
<organism evidence="2">
    <name type="scientific">Salinimicrobium catena</name>
    <dbReference type="NCBI Taxonomy" id="390640"/>
    <lineage>
        <taxon>Bacteria</taxon>
        <taxon>Pseudomonadati</taxon>
        <taxon>Bacteroidota</taxon>
        <taxon>Flavobacteriia</taxon>
        <taxon>Flavobacteriales</taxon>
        <taxon>Flavobacteriaceae</taxon>
        <taxon>Salinimicrobium</taxon>
    </lineage>
</organism>
<gene>
    <name evidence="2" type="ORF">ENO10_08155</name>
</gene>
<reference evidence="2" key="1">
    <citation type="journal article" date="2020" name="mSystems">
        <title>Genome- and Community-Level Interaction Insights into Carbon Utilization and Element Cycling Functions of Hydrothermarchaeota in Hydrothermal Sediment.</title>
        <authorList>
            <person name="Zhou Z."/>
            <person name="Liu Y."/>
            <person name="Xu W."/>
            <person name="Pan J."/>
            <person name="Luo Z.H."/>
            <person name="Li M."/>
        </authorList>
    </citation>
    <scope>NUCLEOTIDE SEQUENCE [LARGE SCALE GENOMIC DNA]</scope>
    <source>
        <strain evidence="2">SpSt-1235</strain>
    </source>
</reference>
<keyword evidence="1" id="KW-0472">Membrane</keyword>